<dbReference type="InterPro" id="IPR008912">
    <property type="entry name" value="Uncharacterised_CoxE"/>
</dbReference>
<proteinExistence type="predicted"/>
<dbReference type="EMBL" id="CP101989">
    <property type="protein sequence ID" value="UUI65046.1"/>
    <property type="molecule type" value="Genomic_DNA"/>
</dbReference>
<accession>A0ABY5K7X5</accession>
<evidence type="ECO:0000313" key="3">
    <source>
        <dbReference type="EMBL" id="UUI65046.1"/>
    </source>
</evidence>
<dbReference type="SMART" id="SM00327">
    <property type="entry name" value="VWA"/>
    <property type="match status" value="1"/>
</dbReference>
<dbReference type="RefSeq" id="WP_227563539.1">
    <property type="nucleotide sequence ID" value="NZ_CP101989.1"/>
</dbReference>
<reference evidence="3 4" key="1">
    <citation type="submission" date="2022-07" db="EMBL/GenBank/DDBJ databases">
        <title>Novel species in genus cellulomonas.</title>
        <authorList>
            <person name="Ye L."/>
        </authorList>
    </citation>
    <scope>NUCLEOTIDE SEQUENCE [LARGE SCALE GENOMIC DNA]</scope>
    <source>
        <strain evidence="4">zg-Y908</strain>
    </source>
</reference>
<keyword evidence="4" id="KW-1185">Reference proteome</keyword>
<dbReference type="Gene3D" id="3.40.50.410">
    <property type="entry name" value="von Willebrand factor, type A domain"/>
    <property type="match status" value="1"/>
</dbReference>
<dbReference type="PANTHER" id="PTHR30634:SF16">
    <property type="entry name" value="OUTER-MEMBRANE LIPOPROTEIN LOLB"/>
    <property type="match status" value="1"/>
</dbReference>
<dbReference type="Pfam" id="PF05762">
    <property type="entry name" value="VWA_CoxE"/>
    <property type="match status" value="1"/>
</dbReference>
<evidence type="ECO:0000313" key="4">
    <source>
        <dbReference type="Proteomes" id="UP001317322"/>
    </source>
</evidence>
<feature type="domain" description="VWFA" evidence="2">
    <location>
        <begin position="216"/>
        <end position="375"/>
    </location>
</feature>
<sequence length="380" mass="41542">MRPTDRWRLVLGRYAQDRLPPAADARGPRYEAALDYLYGREYAGRGGRGDDGGEGPPPEPLPGSLDPSAPSVVDWLGEVRELFPRETVETIERHALDRYGLTELVSDPEVLARIEPSEELLKTLLSLKGHLDPSVLGEVRRVVRAVVEDLRRRLEKEVRAALTGRVSQHRHSPHAVAANFDPRGTIRANLRHWDAAGGRLVVERPLFFQRNTRRIPWEVVLLVDQSGSMVGSVIHSAVMAGILAGLPAYRLRLVVFDTSVVDLTDLATDPVELLMTVQLGGGTDIAQAVEYAAQVVENPARSVVVLVSDFCEGGPPSRLVAAVRRLVEARVTTIGLASLDGTAHPSYDRRMAQDLADVGMPVAALTPGRLAEWLAEVTAR</sequence>
<dbReference type="InterPro" id="IPR002035">
    <property type="entry name" value="VWF_A"/>
</dbReference>
<gene>
    <name evidence="3" type="ORF">NP075_18355</name>
</gene>
<dbReference type="InterPro" id="IPR050458">
    <property type="entry name" value="LolB"/>
</dbReference>
<protein>
    <submittedName>
        <fullName evidence="3">VWA domain-containing protein</fullName>
    </submittedName>
</protein>
<dbReference type="InterPro" id="IPR036465">
    <property type="entry name" value="vWFA_dom_sf"/>
</dbReference>
<feature type="region of interest" description="Disordered" evidence="1">
    <location>
        <begin position="44"/>
        <end position="68"/>
    </location>
</feature>
<organism evidence="3 4">
    <name type="scientific">Cellulomonas wangsupingiae</name>
    <dbReference type="NCBI Taxonomy" id="2968085"/>
    <lineage>
        <taxon>Bacteria</taxon>
        <taxon>Bacillati</taxon>
        <taxon>Actinomycetota</taxon>
        <taxon>Actinomycetes</taxon>
        <taxon>Micrococcales</taxon>
        <taxon>Cellulomonadaceae</taxon>
        <taxon>Cellulomonas</taxon>
    </lineage>
</organism>
<evidence type="ECO:0000256" key="1">
    <source>
        <dbReference type="SAM" id="MobiDB-lite"/>
    </source>
</evidence>
<dbReference type="PANTHER" id="PTHR30634">
    <property type="entry name" value="OUTER MEMBRANE LOLAB LIPOPROTEIN INSERTION APPARATUS"/>
    <property type="match status" value="1"/>
</dbReference>
<evidence type="ECO:0000259" key="2">
    <source>
        <dbReference type="SMART" id="SM00327"/>
    </source>
</evidence>
<dbReference type="Proteomes" id="UP001317322">
    <property type="component" value="Chromosome"/>
</dbReference>
<name>A0ABY5K7X5_9CELL</name>
<dbReference type="SUPFAM" id="SSF53300">
    <property type="entry name" value="vWA-like"/>
    <property type="match status" value="1"/>
</dbReference>